<reference evidence="1 2" key="1">
    <citation type="submission" date="2019-03" db="EMBL/GenBank/DDBJ databases">
        <title>Single cell metagenomics reveals metabolic interactions within the superorganism composed of flagellate Streblomastix strix and complex community of Bacteroidetes bacteria on its surface.</title>
        <authorList>
            <person name="Treitli S.C."/>
            <person name="Kolisko M."/>
            <person name="Husnik F."/>
            <person name="Keeling P."/>
            <person name="Hampl V."/>
        </authorList>
    </citation>
    <scope>NUCLEOTIDE SEQUENCE [LARGE SCALE GENOMIC DNA]</scope>
    <source>
        <strain evidence="1">ST1C</strain>
    </source>
</reference>
<evidence type="ECO:0000313" key="2">
    <source>
        <dbReference type="Proteomes" id="UP000324800"/>
    </source>
</evidence>
<organism evidence="1 2">
    <name type="scientific">Streblomastix strix</name>
    <dbReference type="NCBI Taxonomy" id="222440"/>
    <lineage>
        <taxon>Eukaryota</taxon>
        <taxon>Metamonada</taxon>
        <taxon>Preaxostyla</taxon>
        <taxon>Oxymonadida</taxon>
        <taxon>Streblomastigidae</taxon>
        <taxon>Streblomastix</taxon>
    </lineage>
</organism>
<proteinExistence type="predicted"/>
<accession>A0A5J4UDA1</accession>
<protein>
    <submittedName>
        <fullName evidence="1">Uncharacterized protein</fullName>
    </submittedName>
</protein>
<dbReference type="EMBL" id="SNRW01018203">
    <property type="protein sequence ID" value="KAA6367565.1"/>
    <property type="molecule type" value="Genomic_DNA"/>
</dbReference>
<comment type="caution">
    <text evidence="1">The sequence shown here is derived from an EMBL/GenBank/DDBJ whole genome shotgun (WGS) entry which is preliminary data.</text>
</comment>
<gene>
    <name evidence="1" type="ORF">EZS28_036908</name>
</gene>
<sequence length="285" mass="32807">MSSAYIDKVLLNTASLSKFPEIYAFIHECEHKPFVDGIANQIFDVTQYLRDQVIDSDNKLNMQPAPQPIIPTEMPQVQIFKIPKNQLAAKIQYIFNIFLEDLYPFSRHALVLEYDVDYKQNVMRYIESKGFYIGVSIGSVDQITSIKENTHIAIAGVYYKDFEPLKRATSEVNDYGKINIVDDMYVNLINDRLKSMSWVQDDVQKQTQMIGDGVQPYDPSIPVSTSNYFNISSKLVNNNTFVLIRAAHFVKQAPIFTFNFQGKFSRKHVNNVIKVFKLVDFDLQS</sequence>
<dbReference type="Proteomes" id="UP000324800">
    <property type="component" value="Unassembled WGS sequence"/>
</dbReference>
<evidence type="ECO:0000313" key="1">
    <source>
        <dbReference type="EMBL" id="KAA6367565.1"/>
    </source>
</evidence>
<name>A0A5J4UDA1_9EUKA</name>
<dbReference type="AlphaFoldDB" id="A0A5J4UDA1"/>